<dbReference type="InterPro" id="IPR044282">
    <property type="entry name" value="ABAP1/ARIA"/>
</dbReference>
<dbReference type="SUPFAM" id="SSF48371">
    <property type="entry name" value="ARM repeat"/>
    <property type="match status" value="1"/>
</dbReference>
<keyword evidence="5" id="KW-1185">Reference proteome</keyword>
<feature type="repeat" description="ARM" evidence="2">
    <location>
        <begin position="26"/>
        <end position="68"/>
    </location>
</feature>
<gene>
    <name evidence="4" type="ORF">M569_09083</name>
</gene>
<dbReference type="InterPro" id="IPR016024">
    <property type="entry name" value="ARM-type_fold"/>
</dbReference>
<protein>
    <recommendedName>
        <fullName evidence="3">Condensin complex subunit 1 C-terminal domain-containing protein</fullName>
    </recommendedName>
</protein>
<dbReference type="PANTHER" id="PTHR46710">
    <property type="entry name" value="ARM REPEAT PROTEIN INTERACTING WITH ABF2"/>
    <property type="match status" value="1"/>
</dbReference>
<dbReference type="InterPro" id="IPR011989">
    <property type="entry name" value="ARM-like"/>
</dbReference>
<accession>S8CFM1</accession>
<dbReference type="InterPro" id="IPR032682">
    <property type="entry name" value="Cnd1_C"/>
</dbReference>
<dbReference type="AlphaFoldDB" id="S8CFM1"/>
<reference evidence="4 5" key="1">
    <citation type="journal article" date="2013" name="BMC Genomics">
        <title>The miniature genome of a carnivorous plant Genlisea aurea contains a low number of genes and short non-coding sequences.</title>
        <authorList>
            <person name="Leushkin E.V."/>
            <person name="Sutormin R.A."/>
            <person name="Nabieva E.R."/>
            <person name="Penin A.A."/>
            <person name="Kondrashov A.S."/>
            <person name="Logacheva M.D."/>
        </authorList>
    </citation>
    <scope>NUCLEOTIDE SEQUENCE [LARGE SCALE GENOMIC DNA]</scope>
</reference>
<evidence type="ECO:0000313" key="4">
    <source>
        <dbReference type="EMBL" id="EPS65695.1"/>
    </source>
</evidence>
<dbReference type="OrthoDB" id="1697906at2759"/>
<dbReference type="SMART" id="SM00185">
    <property type="entry name" value="ARM"/>
    <property type="match status" value="2"/>
</dbReference>
<dbReference type="InterPro" id="IPR000225">
    <property type="entry name" value="Armadillo"/>
</dbReference>
<proteinExistence type="predicted"/>
<dbReference type="PANTHER" id="PTHR46710:SF1">
    <property type="entry name" value="ARM REPEAT PROTEIN INTERACTING WITH ABF2"/>
    <property type="match status" value="1"/>
</dbReference>
<evidence type="ECO:0000313" key="5">
    <source>
        <dbReference type="Proteomes" id="UP000015453"/>
    </source>
</evidence>
<feature type="repeat" description="ARM" evidence="2">
    <location>
        <begin position="67"/>
        <end position="109"/>
    </location>
</feature>
<feature type="non-terminal residue" evidence="4">
    <location>
        <position position="182"/>
    </location>
</feature>
<dbReference type="Pfam" id="PF12717">
    <property type="entry name" value="Cnd1"/>
    <property type="match status" value="1"/>
</dbReference>
<feature type="domain" description="Condensin complex subunit 1 C-terminal" evidence="3">
    <location>
        <begin position="11"/>
        <end position="133"/>
    </location>
</feature>
<dbReference type="EMBL" id="AUSU01004094">
    <property type="protein sequence ID" value="EPS65695.1"/>
    <property type="molecule type" value="Genomic_DNA"/>
</dbReference>
<evidence type="ECO:0000256" key="2">
    <source>
        <dbReference type="PROSITE-ProRule" id="PRU00259"/>
    </source>
</evidence>
<evidence type="ECO:0000259" key="3">
    <source>
        <dbReference type="Pfam" id="PF12717"/>
    </source>
</evidence>
<organism evidence="4 5">
    <name type="scientific">Genlisea aurea</name>
    <dbReference type="NCBI Taxonomy" id="192259"/>
    <lineage>
        <taxon>Eukaryota</taxon>
        <taxon>Viridiplantae</taxon>
        <taxon>Streptophyta</taxon>
        <taxon>Embryophyta</taxon>
        <taxon>Tracheophyta</taxon>
        <taxon>Spermatophyta</taxon>
        <taxon>Magnoliopsida</taxon>
        <taxon>eudicotyledons</taxon>
        <taxon>Gunneridae</taxon>
        <taxon>Pentapetalae</taxon>
        <taxon>asterids</taxon>
        <taxon>lamiids</taxon>
        <taxon>Lamiales</taxon>
        <taxon>Lentibulariaceae</taxon>
        <taxon>Genlisea</taxon>
    </lineage>
</organism>
<name>S8CFM1_9LAMI</name>
<dbReference type="PROSITE" id="PS50176">
    <property type="entry name" value="ARM_REPEAT"/>
    <property type="match status" value="2"/>
</dbReference>
<evidence type="ECO:0000256" key="1">
    <source>
        <dbReference type="ARBA" id="ARBA00022737"/>
    </source>
</evidence>
<dbReference type="Proteomes" id="UP000015453">
    <property type="component" value="Unassembled WGS sequence"/>
</dbReference>
<dbReference type="Gene3D" id="1.25.10.10">
    <property type="entry name" value="Leucine-rich Repeat Variant"/>
    <property type="match status" value="1"/>
</dbReference>
<sequence>TCVLFLRNDDLYTLSLQVQVHIVQRGAVPPLIKMLQSTDDYLKEISAFVLGRLAQDTHNQAGIAQNNGIMPLLELLESENAYVQRHAAFALHSLAQNEDNAASLVTLGAVPRLRNGGFILQCTKDSVYATLKTIGDNIHGQVLCHLLHMMRAGKKKVRRLVALSLALVCSPNHYKTVFIDDN</sequence>
<comment type="caution">
    <text evidence="4">The sequence shown here is derived from an EMBL/GenBank/DDBJ whole genome shotgun (WGS) entry which is preliminary data.</text>
</comment>
<feature type="non-terminal residue" evidence="4">
    <location>
        <position position="1"/>
    </location>
</feature>
<keyword evidence="1" id="KW-0677">Repeat</keyword>